<feature type="transmembrane region" description="Helical" evidence="6">
    <location>
        <begin position="460"/>
        <end position="482"/>
    </location>
</feature>
<feature type="transmembrane region" description="Helical" evidence="6">
    <location>
        <begin position="298"/>
        <end position="318"/>
    </location>
</feature>
<evidence type="ECO:0000256" key="2">
    <source>
        <dbReference type="ARBA" id="ARBA00022475"/>
    </source>
</evidence>
<dbReference type="Proteomes" id="UP000182089">
    <property type="component" value="Unassembled WGS sequence"/>
</dbReference>
<reference evidence="7 8" key="1">
    <citation type="submission" date="2016-10" db="EMBL/GenBank/DDBJ databases">
        <authorList>
            <person name="Varghese N."/>
            <person name="Submissions S."/>
        </authorList>
    </citation>
    <scope>NUCLEOTIDE SEQUENCE [LARGE SCALE GENOMIC DNA]</scope>
    <source>
        <strain evidence="7 8">WC1T17</strain>
    </source>
</reference>
<feature type="transmembrane region" description="Helical" evidence="6">
    <location>
        <begin position="51"/>
        <end position="70"/>
    </location>
</feature>
<feature type="transmembrane region" description="Helical" evidence="6">
    <location>
        <begin position="195"/>
        <end position="216"/>
    </location>
</feature>
<feature type="transmembrane region" description="Helical" evidence="6">
    <location>
        <begin position="339"/>
        <end position="356"/>
    </location>
</feature>
<evidence type="ECO:0000256" key="1">
    <source>
        <dbReference type="ARBA" id="ARBA00004651"/>
    </source>
</evidence>
<comment type="caution">
    <text evidence="7">The sequence shown here is derived from an EMBL/GenBank/DDBJ whole genome shotgun (WGS) entry which is preliminary data.</text>
</comment>
<feature type="transmembrane region" description="Helical" evidence="6">
    <location>
        <begin position="171"/>
        <end position="189"/>
    </location>
</feature>
<keyword evidence="5 6" id="KW-0472">Membrane</keyword>
<keyword evidence="2" id="KW-1003">Cell membrane</keyword>
<comment type="subcellular location">
    <subcellularLocation>
        <location evidence="1">Cell membrane</location>
        <topology evidence="1">Multi-pass membrane protein</topology>
    </subcellularLocation>
</comment>
<feature type="transmembrane region" description="Helical" evidence="6">
    <location>
        <begin position="237"/>
        <end position="264"/>
    </location>
</feature>
<protein>
    <submittedName>
        <fullName evidence="7">Membrane protein involved in the export of O-antigen and teichoic acid</fullName>
    </submittedName>
</protein>
<feature type="transmembrane region" description="Helical" evidence="6">
    <location>
        <begin position="130"/>
        <end position="150"/>
    </location>
</feature>
<evidence type="ECO:0000256" key="3">
    <source>
        <dbReference type="ARBA" id="ARBA00022692"/>
    </source>
</evidence>
<dbReference type="InterPro" id="IPR002797">
    <property type="entry name" value="Polysacc_synth"/>
</dbReference>
<proteinExistence type="predicted"/>
<evidence type="ECO:0000313" key="7">
    <source>
        <dbReference type="EMBL" id="SEM62497.1"/>
    </source>
</evidence>
<feature type="transmembrane region" description="Helical" evidence="6">
    <location>
        <begin position="12"/>
        <end position="31"/>
    </location>
</feature>
<dbReference type="InterPro" id="IPR050833">
    <property type="entry name" value="Poly_Biosynth_Transport"/>
</dbReference>
<feature type="transmembrane region" description="Helical" evidence="6">
    <location>
        <begin position="426"/>
        <end position="448"/>
    </location>
</feature>
<sequence>MKNKLLSGTFWMMFGSIFSRVLGIIYLIPWLLMMGSPSHQNAAQAIFNTAYTPYALFLSLGVAGFPTAIARQVAEYNGQNKFKNSLRVFKYGLLFMIGTGLVCGFLLYLFAPMIAAQSAVVSTKVATTAIRVMVPTLIIIPPMSLIRGFYQGNSDMHPFGVSQLWEQFARVIFILLATFMIMNVFHQGYVKAVNYSTFATFIGAIACYLYLFSYTLKKMPYFRTLYQESLPADNLKVAPIFINIVKEALPFIFVGSAVTIFQFIDQLTFKSIMVDLTGMAELTAQNLYTYFSANPNKITTVVISLTIAVSESSLPLLATLAKKNDQRQIGATIAQNIELMLVALLPSAGILAILAWEVNGIFFPFDQTAAHLMAFALVCSVFMATFTDFFTVIQSLGNHHYVVHQLILGIILKLALQVPLTYLFGAYGTILATTLTFASMTVISYGYLKRHYLSRIKMRNVWKILVINALVLGPAWLVNTAIKLVFIPQSKISAFIYAALLGGSFMLLYLFLLNKSGLLKAIFGFNVKIPVQKPAHGKHFE</sequence>
<dbReference type="EMBL" id="FOCC01000005">
    <property type="protein sequence ID" value="SEM62497.1"/>
    <property type="molecule type" value="Genomic_DNA"/>
</dbReference>
<gene>
    <name evidence="7" type="ORF">SAMN05216431_105115</name>
</gene>
<keyword evidence="4 6" id="KW-1133">Transmembrane helix</keyword>
<feature type="transmembrane region" description="Helical" evidence="6">
    <location>
        <begin position="368"/>
        <end position="390"/>
    </location>
</feature>
<name>A0ABY1ABC1_9LACO</name>
<dbReference type="PANTHER" id="PTHR30250">
    <property type="entry name" value="PST FAMILY PREDICTED COLANIC ACID TRANSPORTER"/>
    <property type="match status" value="1"/>
</dbReference>
<feature type="transmembrane region" description="Helical" evidence="6">
    <location>
        <begin position="494"/>
        <end position="513"/>
    </location>
</feature>
<organism evidence="7 8">
    <name type="scientific">Ligilactobacillus ruminis</name>
    <dbReference type="NCBI Taxonomy" id="1623"/>
    <lineage>
        <taxon>Bacteria</taxon>
        <taxon>Bacillati</taxon>
        <taxon>Bacillota</taxon>
        <taxon>Bacilli</taxon>
        <taxon>Lactobacillales</taxon>
        <taxon>Lactobacillaceae</taxon>
        <taxon>Ligilactobacillus</taxon>
    </lineage>
</organism>
<evidence type="ECO:0000256" key="5">
    <source>
        <dbReference type="ARBA" id="ARBA00023136"/>
    </source>
</evidence>
<evidence type="ECO:0000256" key="4">
    <source>
        <dbReference type="ARBA" id="ARBA00022989"/>
    </source>
</evidence>
<dbReference type="PIRSF" id="PIRSF038958">
    <property type="entry name" value="PG_synth_SpoVB"/>
    <property type="match status" value="1"/>
</dbReference>
<evidence type="ECO:0000256" key="6">
    <source>
        <dbReference type="SAM" id="Phobius"/>
    </source>
</evidence>
<dbReference type="CDD" id="cd13124">
    <property type="entry name" value="MATE_SpoVB_like"/>
    <property type="match status" value="1"/>
</dbReference>
<feature type="transmembrane region" description="Helical" evidence="6">
    <location>
        <begin position="402"/>
        <end position="420"/>
    </location>
</feature>
<dbReference type="InterPro" id="IPR024923">
    <property type="entry name" value="PG_synth_SpoVB"/>
</dbReference>
<keyword evidence="3 6" id="KW-0812">Transmembrane</keyword>
<accession>A0ABY1ABC1</accession>
<dbReference type="Pfam" id="PF01943">
    <property type="entry name" value="Polysacc_synt"/>
    <property type="match status" value="1"/>
</dbReference>
<dbReference type="PANTHER" id="PTHR30250:SF21">
    <property type="entry name" value="LIPID II FLIPPASE MURJ"/>
    <property type="match status" value="1"/>
</dbReference>
<evidence type="ECO:0000313" key="8">
    <source>
        <dbReference type="Proteomes" id="UP000182089"/>
    </source>
</evidence>
<feature type="transmembrane region" description="Helical" evidence="6">
    <location>
        <begin position="91"/>
        <end position="110"/>
    </location>
</feature>